<gene>
    <name evidence="2" type="ORF">GIB67_004255</name>
</gene>
<protein>
    <submittedName>
        <fullName evidence="2">Uncharacterized protein</fullName>
    </submittedName>
</protein>
<evidence type="ECO:0000313" key="3">
    <source>
        <dbReference type="Proteomes" id="UP000541444"/>
    </source>
</evidence>
<evidence type="ECO:0000313" key="2">
    <source>
        <dbReference type="EMBL" id="KAF6157317.1"/>
    </source>
</evidence>
<evidence type="ECO:0000256" key="1">
    <source>
        <dbReference type="SAM" id="MobiDB-lite"/>
    </source>
</evidence>
<feature type="region of interest" description="Disordered" evidence="1">
    <location>
        <begin position="71"/>
        <end position="93"/>
    </location>
</feature>
<dbReference type="Proteomes" id="UP000541444">
    <property type="component" value="Unassembled WGS sequence"/>
</dbReference>
<comment type="caution">
    <text evidence="2">The sequence shown here is derived from an EMBL/GenBank/DDBJ whole genome shotgun (WGS) entry which is preliminary data.</text>
</comment>
<accession>A0A7J7MR71</accession>
<feature type="compositionally biased region" description="Low complexity" evidence="1">
    <location>
        <begin position="74"/>
        <end position="83"/>
    </location>
</feature>
<feature type="non-terminal residue" evidence="2">
    <location>
        <position position="93"/>
    </location>
</feature>
<keyword evidence="3" id="KW-1185">Reference proteome</keyword>
<sequence length="93" mass="10133">MNVDDTQVPYAGVDYPWESEVIPSYDVPISPVREFTQVGVRTQSKGKRSAVVVQPLKPTELVQSLISTFTAQGTSSTSTSNDDTTSEVLKVLK</sequence>
<dbReference type="AlphaFoldDB" id="A0A7J7MR71"/>
<dbReference type="EMBL" id="JACGCM010001275">
    <property type="protein sequence ID" value="KAF6157317.1"/>
    <property type="molecule type" value="Genomic_DNA"/>
</dbReference>
<reference evidence="2 3" key="1">
    <citation type="journal article" date="2020" name="IScience">
        <title>Genome Sequencing of the Endangered Kingdonia uniflora (Circaeasteraceae, Ranunculales) Reveals Potential Mechanisms of Evolutionary Specialization.</title>
        <authorList>
            <person name="Sun Y."/>
            <person name="Deng T."/>
            <person name="Zhang A."/>
            <person name="Moore M.J."/>
            <person name="Landis J.B."/>
            <person name="Lin N."/>
            <person name="Zhang H."/>
            <person name="Zhang X."/>
            <person name="Huang J."/>
            <person name="Zhang X."/>
            <person name="Sun H."/>
            <person name="Wang H."/>
        </authorList>
    </citation>
    <scope>NUCLEOTIDE SEQUENCE [LARGE SCALE GENOMIC DNA]</scope>
    <source>
        <strain evidence="2">TB1705</strain>
        <tissue evidence="2">Leaf</tissue>
    </source>
</reference>
<organism evidence="2 3">
    <name type="scientific">Kingdonia uniflora</name>
    <dbReference type="NCBI Taxonomy" id="39325"/>
    <lineage>
        <taxon>Eukaryota</taxon>
        <taxon>Viridiplantae</taxon>
        <taxon>Streptophyta</taxon>
        <taxon>Embryophyta</taxon>
        <taxon>Tracheophyta</taxon>
        <taxon>Spermatophyta</taxon>
        <taxon>Magnoliopsida</taxon>
        <taxon>Ranunculales</taxon>
        <taxon>Circaeasteraceae</taxon>
        <taxon>Kingdonia</taxon>
    </lineage>
</organism>
<name>A0A7J7MR71_9MAGN</name>
<proteinExistence type="predicted"/>